<evidence type="ECO:0000313" key="4">
    <source>
        <dbReference type="Proteomes" id="UP000321749"/>
    </source>
</evidence>
<feature type="compositionally biased region" description="Low complexity" evidence="1">
    <location>
        <begin position="136"/>
        <end position="165"/>
    </location>
</feature>
<feature type="region of interest" description="Disordered" evidence="1">
    <location>
        <begin position="194"/>
        <end position="231"/>
    </location>
</feature>
<feature type="compositionally biased region" description="Basic and acidic residues" evidence="1">
    <location>
        <begin position="36"/>
        <end position="50"/>
    </location>
</feature>
<evidence type="ECO:0000256" key="1">
    <source>
        <dbReference type="SAM" id="MobiDB-lite"/>
    </source>
</evidence>
<keyword evidence="2" id="KW-1133">Transmembrane helix</keyword>
<dbReference type="AlphaFoldDB" id="A0AA87RJG3"/>
<organism evidence="3 4">
    <name type="scientific">Agrococcus baldri</name>
    <dbReference type="NCBI Taxonomy" id="153730"/>
    <lineage>
        <taxon>Bacteria</taxon>
        <taxon>Bacillati</taxon>
        <taxon>Actinomycetota</taxon>
        <taxon>Actinomycetes</taxon>
        <taxon>Micrococcales</taxon>
        <taxon>Microbacteriaceae</taxon>
        <taxon>Agrococcus</taxon>
    </lineage>
</organism>
<keyword evidence="4" id="KW-1185">Reference proteome</keyword>
<keyword evidence="2" id="KW-0812">Transmembrane</keyword>
<feature type="transmembrane region" description="Helical" evidence="2">
    <location>
        <begin position="362"/>
        <end position="386"/>
    </location>
</feature>
<evidence type="ECO:0000256" key="2">
    <source>
        <dbReference type="SAM" id="Phobius"/>
    </source>
</evidence>
<keyword evidence="2" id="KW-0472">Membrane</keyword>
<accession>A0AA87RJG3</accession>
<name>A0AA87RJG3_9MICO</name>
<dbReference type="Proteomes" id="UP000321749">
    <property type="component" value="Unassembled WGS sequence"/>
</dbReference>
<dbReference type="EMBL" id="BJUU01000030">
    <property type="protein sequence ID" value="GEK81534.1"/>
    <property type="molecule type" value="Genomic_DNA"/>
</dbReference>
<protein>
    <submittedName>
        <fullName evidence="3">Uncharacterized protein</fullName>
    </submittedName>
</protein>
<comment type="caution">
    <text evidence="3">The sequence shown here is derived from an EMBL/GenBank/DDBJ whole genome shotgun (WGS) entry which is preliminary data.</text>
</comment>
<feature type="compositionally biased region" description="Basic residues" evidence="1">
    <location>
        <begin position="93"/>
        <end position="102"/>
    </location>
</feature>
<feature type="compositionally biased region" description="Basic and acidic residues" evidence="1">
    <location>
        <begin position="1"/>
        <end position="22"/>
    </location>
</feature>
<dbReference type="RefSeq" id="WP_146797273.1">
    <property type="nucleotide sequence ID" value="NZ_BJUU01000030.1"/>
</dbReference>
<feature type="region of interest" description="Disordered" evidence="1">
    <location>
        <begin position="1"/>
        <end position="174"/>
    </location>
</feature>
<feature type="compositionally biased region" description="Low complexity" evidence="1">
    <location>
        <begin position="108"/>
        <end position="124"/>
    </location>
</feature>
<reference evidence="3 4" key="1">
    <citation type="submission" date="2019-07" db="EMBL/GenBank/DDBJ databases">
        <title>Whole genome shotgun sequence of Agrococcus baldri NBRC 103055.</title>
        <authorList>
            <person name="Hosoyama A."/>
            <person name="Uohara A."/>
            <person name="Ohji S."/>
            <person name="Ichikawa N."/>
        </authorList>
    </citation>
    <scope>NUCLEOTIDE SEQUENCE [LARGE SCALE GENOMIC DNA]</scope>
    <source>
        <strain evidence="3 4">NBRC 103055</strain>
    </source>
</reference>
<feature type="compositionally biased region" description="Low complexity" evidence="1">
    <location>
        <begin position="70"/>
        <end position="91"/>
    </location>
</feature>
<evidence type="ECO:0000313" key="3">
    <source>
        <dbReference type="EMBL" id="GEK81534.1"/>
    </source>
</evidence>
<sequence length="391" mass="40045">MTDANEDRPLTRRELRARERAAELAQTGGVPPVPDAADREAAESAPEHVGRHSTPSVPVAPEETQAIDVQAASAEQAEAEPAAPAEEQAPAKPRGRFFGRKKDKAEQRPAQPAEAAPAGEQPGGDLDAIEAELTDGAASAPAAGGTPGAGSASVPAPSSARRSSAQIDDVQGLDTVDDAEVDVLEIDEVAVEQPRVSSRRVADVTPAQLEDRRTAASDDEEATVTGPSRGQSQRLPVIVNVVSDTSEHHIADLREQGVAGTGGTSTSSITANALVLPAGTDSPDFTLEGDDGLLVTGSIDVPEGFASSGRGRASIDGNDVDSDVAEGEVTSPETAPVRASKAVSSYANARVQIAPKKQRPNIWPVAIGVGAGAFVVAVGTVLTLALTQGWL</sequence>
<gene>
    <name evidence="3" type="ORF">ABA31_28850</name>
</gene>
<proteinExistence type="predicted"/>